<evidence type="ECO:0000256" key="2">
    <source>
        <dbReference type="ARBA" id="ARBA00022723"/>
    </source>
</evidence>
<dbReference type="Pfam" id="PF04879">
    <property type="entry name" value="Molybdop_Fe4S4"/>
    <property type="match status" value="1"/>
</dbReference>
<name>A0A6J7MRK3_9ZZZZ</name>
<dbReference type="GO" id="GO:0016491">
    <property type="term" value="F:oxidoreductase activity"/>
    <property type="evidence" value="ECO:0007669"/>
    <property type="project" value="UniProtKB-KW"/>
</dbReference>
<dbReference type="SUPFAM" id="SSF53706">
    <property type="entry name" value="Formate dehydrogenase/DMSO reductase, domains 1-3"/>
    <property type="match status" value="1"/>
</dbReference>
<reference evidence="6" key="1">
    <citation type="submission" date="2020-05" db="EMBL/GenBank/DDBJ databases">
        <authorList>
            <person name="Chiriac C."/>
            <person name="Salcher M."/>
            <person name="Ghai R."/>
            <person name="Kavagutti S V."/>
        </authorList>
    </citation>
    <scope>NUCLEOTIDE SEQUENCE</scope>
</reference>
<comment type="similarity">
    <text evidence="1">Belongs to the prokaryotic molybdopterin-containing oxidoreductase family.</text>
</comment>
<dbReference type="InterPro" id="IPR006656">
    <property type="entry name" value="Mopterin_OxRdtase"/>
</dbReference>
<keyword evidence="4" id="KW-0411">Iron-sulfur</keyword>
<dbReference type="EMBL" id="CAFBOS010000013">
    <property type="protein sequence ID" value="CAB4981033.1"/>
    <property type="molecule type" value="Genomic_DNA"/>
</dbReference>
<evidence type="ECO:0000256" key="1">
    <source>
        <dbReference type="ARBA" id="ARBA00010312"/>
    </source>
</evidence>
<proteinExistence type="inferred from homology"/>
<dbReference type="Pfam" id="PF00384">
    <property type="entry name" value="Molybdopterin"/>
    <property type="match status" value="1"/>
</dbReference>
<dbReference type="GO" id="GO:0043546">
    <property type="term" value="F:molybdopterin cofactor binding"/>
    <property type="evidence" value="ECO:0007669"/>
    <property type="project" value="InterPro"/>
</dbReference>
<dbReference type="Gene3D" id="2.20.25.90">
    <property type="entry name" value="ADC-like domains"/>
    <property type="match status" value="1"/>
</dbReference>
<dbReference type="InterPro" id="IPR050612">
    <property type="entry name" value="Prok_Mopterin_Oxidored"/>
</dbReference>
<dbReference type="Gene3D" id="3.40.50.740">
    <property type="match status" value="1"/>
</dbReference>
<dbReference type="SMART" id="SM00926">
    <property type="entry name" value="Molybdop_Fe4S4"/>
    <property type="match status" value="1"/>
</dbReference>
<dbReference type="InterPro" id="IPR009010">
    <property type="entry name" value="Asp_de-COase-like_dom_sf"/>
</dbReference>
<evidence type="ECO:0000256" key="4">
    <source>
        <dbReference type="ARBA" id="ARBA00023014"/>
    </source>
</evidence>
<dbReference type="InterPro" id="IPR006963">
    <property type="entry name" value="Mopterin_OxRdtase_4Fe-4S_dom"/>
</dbReference>
<evidence type="ECO:0000256" key="3">
    <source>
        <dbReference type="ARBA" id="ARBA00023004"/>
    </source>
</evidence>
<dbReference type="InterPro" id="IPR006657">
    <property type="entry name" value="MoPterin_dinucl-bd_dom"/>
</dbReference>
<feature type="domain" description="4Fe-4S Mo/W bis-MGD-type" evidence="5">
    <location>
        <begin position="11"/>
        <end position="67"/>
    </location>
</feature>
<gene>
    <name evidence="6" type="ORF">UFOPK3967_00360</name>
</gene>
<dbReference type="Gene3D" id="3.40.228.10">
    <property type="entry name" value="Dimethylsulfoxide Reductase, domain 2"/>
    <property type="match status" value="1"/>
</dbReference>
<dbReference type="Pfam" id="PF01568">
    <property type="entry name" value="Molydop_binding"/>
    <property type="match status" value="1"/>
</dbReference>
<evidence type="ECO:0000259" key="5">
    <source>
        <dbReference type="PROSITE" id="PS51669"/>
    </source>
</evidence>
<accession>A0A6J7MRK3</accession>
<sequence length="669" mass="71624">MSDRAIPDVAAIDHPTFCRICPVLCGLVVSTEGDSVVRVRGDQSHPVSRGYSCAKGRALGSFHHHPRRLDEPRLHGVPASWDETLDDLATQLARIVRESGPDAVAVYFGTWSWMDAFGRMQAEAIVRALGSRSRYSAVTVDAIARLTVAELVGGFGGLLPALDVDNAGLTVLIGTNPVVSHGHAGALVDPIEALRRVAERTGLWVIDPRRTETSRLATHHLAVRPGSDAALLAYVVRALLDEGADADYIARHVDGVDALRLAVAPWTRDLAEERTGLAGADIDVLVDAIRAERRVTIVTGTGTTMAASANVTEWLAWAIQIITGSFEHERGAWFNPGSFVRLDRTGVSAAPPEGRSVDGAPSRPELVSRFGERPCAVLADEIEAGNVRALLVIGGDPLTSLPDTGRLERAFSQLDVLAVADVVEADTVAMATHVLAVAGQLERDDVNWFTDRFSPVITAQRTEAVVPPGASRRSLVEVLGDVRDRLGLNARVDPAERMAKCIERIPGLAHADVVISDPPRVRGWVHDRVLPEGRWRIAPRVLVEQLEELRTRDSAPLVAIPRRAPRRMNSAMRDVARGGEDSALWCNPQDATGLVDGQRVTITARHGSLTAVLRITDDIVPGAISVPHGLSGQNVSRLTSANPDAVDPLTGMITQSGIPVTLTSATGGT</sequence>
<protein>
    <submittedName>
        <fullName evidence="6">Unannotated protein</fullName>
    </submittedName>
</protein>
<dbReference type="GO" id="GO:0046872">
    <property type="term" value="F:metal ion binding"/>
    <property type="evidence" value="ECO:0007669"/>
    <property type="project" value="UniProtKB-KW"/>
</dbReference>
<evidence type="ECO:0000313" key="6">
    <source>
        <dbReference type="EMBL" id="CAB4981033.1"/>
    </source>
</evidence>
<keyword evidence="3" id="KW-0408">Iron</keyword>
<keyword evidence="2" id="KW-0479">Metal-binding</keyword>
<dbReference type="SUPFAM" id="SSF50692">
    <property type="entry name" value="ADC-like"/>
    <property type="match status" value="1"/>
</dbReference>
<dbReference type="Gene3D" id="2.40.40.20">
    <property type="match status" value="1"/>
</dbReference>
<organism evidence="6">
    <name type="scientific">freshwater metagenome</name>
    <dbReference type="NCBI Taxonomy" id="449393"/>
    <lineage>
        <taxon>unclassified sequences</taxon>
        <taxon>metagenomes</taxon>
        <taxon>ecological metagenomes</taxon>
    </lineage>
</organism>
<dbReference type="GO" id="GO:0051539">
    <property type="term" value="F:4 iron, 4 sulfur cluster binding"/>
    <property type="evidence" value="ECO:0007669"/>
    <property type="project" value="UniProtKB-KW"/>
</dbReference>
<dbReference type="PANTHER" id="PTHR43742:SF2">
    <property type="entry name" value="ASSIMILATORY NITRATE REDUCTASE CATALYTIC SUBUNIT"/>
    <property type="match status" value="1"/>
</dbReference>
<dbReference type="PROSITE" id="PS51669">
    <property type="entry name" value="4FE4S_MOW_BIS_MGD"/>
    <property type="match status" value="1"/>
</dbReference>
<dbReference type="AlphaFoldDB" id="A0A6J7MRK3"/>
<dbReference type="PANTHER" id="PTHR43742">
    <property type="entry name" value="TRIMETHYLAMINE-N-OXIDE REDUCTASE"/>
    <property type="match status" value="1"/>
</dbReference>